<organism evidence="3 4">
    <name type="scientific">Virgibacillus tibetensis</name>
    <dbReference type="NCBI Taxonomy" id="3042313"/>
    <lineage>
        <taxon>Bacteria</taxon>
        <taxon>Bacillati</taxon>
        <taxon>Bacillota</taxon>
        <taxon>Bacilli</taxon>
        <taxon>Bacillales</taxon>
        <taxon>Bacillaceae</taxon>
        <taxon>Virgibacillus</taxon>
    </lineage>
</organism>
<dbReference type="InterPro" id="IPR016181">
    <property type="entry name" value="Acyl_CoA_acyltransferase"/>
</dbReference>
<feature type="domain" description="N-acetyltransferase" evidence="2">
    <location>
        <begin position="10"/>
        <end position="98"/>
    </location>
</feature>
<dbReference type="InterPro" id="IPR045057">
    <property type="entry name" value="Gcn5-rel_NAT"/>
</dbReference>
<evidence type="ECO:0000313" key="4">
    <source>
        <dbReference type="Proteomes" id="UP001335737"/>
    </source>
</evidence>
<gene>
    <name evidence="3" type="ORF">QGM71_11955</name>
</gene>
<feature type="domain" description="N-acetyltransferase" evidence="1">
    <location>
        <begin position="1"/>
        <end position="99"/>
    </location>
</feature>
<dbReference type="PROSITE" id="PS51186">
    <property type="entry name" value="GNAT"/>
    <property type="match status" value="1"/>
</dbReference>
<evidence type="ECO:0000259" key="2">
    <source>
        <dbReference type="PROSITE" id="PS51729"/>
    </source>
</evidence>
<accession>A0ABU6KFX0</accession>
<reference evidence="3 4" key="1">
    <citation type="journal article" date="2024" name="Int. J. Syst. Evol. Microbiol.">
        <title>Virgibacillus tibetensis sp. nov., isolated from salt lake on the Tibetan Plateau of China.</title>
        <authorList>
            <person name="Phurbu D."/>
            <person name="Liu Z.-X."/>
            <person name="Wang R."/>
            <person name="Zheng Y.-Y."/>
            <person name="Liu H.-C."/>
            <person name="Zhou Y.-G."/>
            <person name="Yu Y.-J."/>
            <person name="Li A.-H."/>
        </authorList>
    </citation>
    <scope>NUCLEOTIDE SEQUENCE [LARGE SCALE GENOMIC DNA]</scope>
    <source>
        <strain evidence="3 4">C22-A2</strain>
    </source>
</reference>
<keyword evidence="4" id="KW-1185">Reference proteome</keyword>
<dbReference type="CDD" id="cd04301">
    <property type="entry name" value="NAT_SF"/>
    <property type="match status" value="1"/>
</dbReference>
<keyword evidence="3" id="KW-0808">Transferase</keyword>
<keyword evidence="3" id="KW-0012">Acyltransferase</keyword>
<dbReference type="InterPro" id="IPR031165">
    <property type="entry name" value="GNAT_YJDJ"/>
</dbReference>
<dbReference type="InterPro" id="IPR000182">
    <property type="entry name" value="GNAT_dom"/>
</dbReference>
<dbReference type="Gene3D" id="3.40.630.30">
    <property type="match status" value="1"/>
</dbReference>
<dbReference type="PANTHER" id="PTHR31435:SF10">
    <property type="entry name" value="BSR4717 PROTEIN"/>
    <property type="match status" value="1"/>
</dbReference>
<dbReference type="GO" id="GO:0016746">
    <property type="term" value="F:acyltransferase activity"/>
    <property type="evidence" value="ECO:0007669"/>
    <property type="project" value="UniProtKB-KW"/>
</dbReference>
<evidence type="ECO:0000313" key="3">
    <source>
        <dbReference type="EMBL" id="MEC5424207.1"/>
    </source>
</evidence>
<dbReference type="EMBL" id="JARZFX010000005">
    <property type="protein sequence ID" value="MEC5424207.1"/>
    <property type="molecule type" value="Genomic_DNA"/>
</dbReference>
<evidence type="ECO:0000259" key="1">
    <source>
        <dbReference type="PROSITE" id="PS51186"/>
    </source>
</evidence>
<dbReference type="SUPFAM" id="SSF55729">
    <property type="entry name" value="Acyl-CoA N-acyltransferases (Nat)"/>
    <property type="match status" value="1"/>
</dbReference>
<comment type="caution">
    <text evidence="3">The sequence shown here is derived from an EMBL/GenBank/DDBJ whole genome shotgun (WGS) entry which is preliminary data.</text>
</comment>
<sequence length="99" mass="11127">MLKGGKAVTSIKKGENKFFVGEDEQNPAAEITFELSEEDHLVVDHTFVSDELRGQGMAGKLVERVVNHARDERKKIVPVCSYAKEKMEKTSEYQDVLAD</sequence>
<name>A0ABU6KFX0_9BACI</name>
<dbReference type="PANTHER" id="PTHR31435">
    <property type="entry name" value="PROTEIN NATD1"/>
    <property type="match status" value="1"/>
</dbReference>
<protein>
    <submittedName>
        <fullName evidence="3">GNAT family N-acetyltransferase</fullName>
        <ecNumber evidence="3">2.3.1.-</ecNumber>
    </submittedName>
</protein>
<dbReference type="PROSITE" id="PS51729">
    <property type="entry name" value="GNAT_YJDJ"/>
    <property type="match status" value="1"/>
</dbReference>
<dbReference type="EC" id="2.3.1.-" evidence="3"/>
<dbReference type="Proteomes" id="UP001335737">
    <property type="component" value="Unassembled WGS sequence"/>
</dbReference>
<dbReference type="Pfam" id="PF14542">
    <property type="entry name" value="Acetyltransf_CG"/>
    <property type="match status" value="1"/>
</dbReference>
<proteinExistence type="predicted"/>